<evidence type="ECO:0000313" key="10">
    <source>
        <dbReference type="EMBL" id="MBR7834489.1"/>
    </source>
</evidence>
<comment type="subcellular location">
    <subcellularLocation>
        <location evidence="1">Cell membrane</location>
        <topology evidence="1">Multi-pass membrane protein</topology>
    </subcellularLocation>
</comment>
<evidence type="ECO:0000313" key="11">
    <source>
        <dbReference type="Proteomes" id="UP000675781"/>
    </source>
</evidence>
<feature type="transmembrane region" description="Helical" evidence="9">
    <location>
        <begin position="293"/>
        <end position="312"/>
    </location>
</feature>
<sequence length="408" mass="42944">MSEVGQGTGPDAAQAADEDKDAAEVVAGGAQPAAASAQIPQQAAVQSAPAARDRPETAPERDRLVSSSYFTYFFGLAAGALSAYLVLRVAAHAQSVLILVLLSLFFALSLNPIVTALTRQRRLPMKRSAAVLIVGLGVMALVAGFLAVIVSPVDREVTALLDQIPRLLNEAQDQSTWLGRMEAKYHVFTKIESSLSSKSLDASTLTNVVGAGRYVLSMLTSTLAVVALTIYFLAGLPNVVNAAFRTVPASRRTRARALGDQILNQVGRYMLGSAFNASIAGFATFVWTAIFGIPYPAALGLMVALLDMVPVIGSTVGGAIVTLVALSHSMPVAMATLVFYIAFRLTEDYLLLPKVMRHAVDVPPIVTVVAVLIGGALMGIIGALIAIPTAAALKLIAQEVLLPRLNRR</sequence>
<dbReference type="InterPro" id="IPR002549">
    <property type="entry name" value="AI-2E-like"/>
</dbReference>
<dbReference type="EMBL" id="JAGSOG010000060">
    <property type="protein sequence ID" value="MBR7834489.1"/>
    <property type="molecule type" value="Genomic_DNA"/>
</dbReference>
<keyword evidence="7 9" id="KW-0472">Membrane</keyword>
<evidence type="ECO:0000256" key="8">
    <source>
        <dbReference type="SAM" id="MobiDB-lite"/>
    </source>
</evidence>
<dbReference type="RefSeq" id="WP_212529010.1">
    <property type="nucleotide sequence ID" value="NZ_JAGSOG010000060.1"/>
</dbReference>
<keyword evidence="3" id="KW-0813">Transport</keyword>
<feature type="transmembrane region" description="Helical" evidence="9">
    <location>
        <begin position="129"/>
        <end position="150"/>
    </location>
</feature>
<name>A0A941ESU9_9ACTN</name>
<feature type="compositionally biased region" description="Low complexity" evidence="8">
    <location>
        <begin position="24"/>
        <end position="50"/>
    </location>
</feature>
<evidence type="ECO:0000256" key="2">
    <source>
        <dbReference type="ARBA" id="ARBA00009773"/>
    </source>
</evidence>
<feature type="transmembrane region" description="Helical" evidence="9">
    <location>
        <begin position="69"/>
        <end position="90"/>
    </location>
</feature>
<dbReference type="Proteomes" id="UP000675781">
    <property type="component" value="Unassembled WGS sequence"/>
</dbReference>
<evidence type="ECO:0000256" key="1">
    <source>
        <dbReference type="ARBA" id="ARBA00004651"/>
    </source>
</evidence>
<dbReference type="GO" id="GO:0005886">
    <property type="term" value="C:plasma membrane"/>
    <property type="evidence" value="ECO:0007669"/>
    <property type="project" value="UniProtKB-SubCell"/>
</dbReference>
<evidence type="ECO:0000256" key="4">
    <source>
        <dbReference type="ARBA" id="ARBA00022475"/>
    </source>
</evidence>
<dbReference type="AlphaFoldDB" id="A0A941ESU9"/>
<evidence type="ECO:0000256" key="5">
    <source>
        <dbReference type="ARBA" id="ARBA00022692"/>
    </source>
</evidence>
<reference evidence="10" key="1">
    <citation type="submission" date="2021-04" db="EMBL/GenBank/DDBJ databases">
        <title>Genome based classification of Actinospica acidithermotolerans sp. nov., an actinobacterium isolated from an Indonesian hot spring.</title>
        <authorList>
            <person name="Kusuma A.B."/>
            <person name="Putra K.E."/>
            <person name="Nafisah S."/>
            <person name="Loh J."/>
            <person name="Nouioui I."/>
            <person name="Goodfellow M."/>
        </authorList>
    </citation>
    <scope>NUCLEOTIDE SEQUENCE</scope>
    <source>
        <strain evidence="10">CSCA 57</strain>
    </source>
</reference>
<keyword evidence="11" id="KW-1185">Reference proteome</keyword>
<feature type="transmembrane region" description="Helical" evidence="9">
    <location>
        <begin position="223"/>
        <end position="245"/>
    </location>
</feature>
<feature type="region of interest" description="Disordered" evidence="8">
    <location>
        <begin position="1"/>
        <end position="60"/>
    </location>
</feature>
<keyword evidence="4" id="KW-1003">Cell membrane</keyword>
<gene>
    <name evidence="10" type="ORF">KDL01_14535</name>
</gene>
<proteinExistence type="inferred from homology"/>
<evidence type="ECO:0000256" key="3">
    <source>
        <dbReference type="ARBA" id="ARBA00022448"/>
    </source>
</evidence>
<evidence type="ECO:0000256" key="9">
    <source>
        <dbReference type="SAM" id="Phobius"/>
    </source>
</evidence>
<feature type="compositionally biased region" description="Basic and acidic residues" evidence="8">
    <location>
        <begin position="51"/>
        <end position="60"/>
    </location>
</feature>
<organism evidence="10 11">
    <name type="scientific">Actinospica durhamensis</name>
    <dbReference type="NCBI Taxonomy" id="1508375"/>
    <lineage>
        <taxon>Bacteria</taxon>
        <taxon>Bacillati</taxon>
        <taxon>Actinomycetota</taxon>
        <taxon>Actinomycetes</taxon>
        <taxon>Catenulisporales</taxon>
        <taxon>Actinospicaceae</taxon>
        <taxon>Actinospica</taxon>
    </lineage>
</organism>
<feature type="transmembrane region" description="Helical" evidence="9">
    <location>
        <begin position="266"/>
        <end position="287"/>
    </location>
</feature>
<keyword evidence="5 9" id="KW-0812">Transmembrane</keyword>
<protein>
    <submittedName>
        <fullName evidence="10">AI-2E family transporter</fullName>
    </submittedName>
</protein>
<evidence type="ECO:0000256" key="6">
    <source>
        <dbReference type="ARBA" id="ARBA00022989"/>
    </source>
</evidence>
<dbReference type="PANTHER" id="PTHR21716">
    <property type="entry name" value="TRANSMEMBRANE PROTEIN"/>
    <property type="match status" value="1"/>
</dbReference>
<feature type="transmembrane region" description="Helical" evidence="9">
    <location>
        <begin position="319"/>
        <end position="343"/>
    </location>
</feature>
<accession>A0A941ESU9</accession>
<dbReference type="Pfam" id="PF01594">
    <property type="entry name" value="AI-2E_transport"/>
    <property type="match status" value="1"/>
</dbReference>
<dbReference type="GO" id="GO:0055085">
    <property type="term" value="P:transmembrane transport"/>
    <property type="evidence" value="ECO:0007669"/>
    <property type="project" value="TreeGrafter"/>
</dbReference>
<dbReference type="PANTHER" id="PTHR21716:SF53">
    <property type="entry name" value="PERMEASE PERM-RELATED"/>
    <property type="match status" value="1"/>
</dbReference>
<comment type="caution">
    <text evidence="10">The sequence shown here is derived from an EMBL/GenBank/DDBJ whole genome shotgun (WGS) entry which is preliminary data.</text>
</comment>
<evidence type="ECO:0000256" key="7">
    <source>
        <dbReference type="ARBA" id="ARBA00023136"/>
    </source>
</evidence>
<feature type="transmembrane region" description="Helical" evidence="9">
    <location>
        <begin position="96"/>
        <end position="117"/>
    </location>
</feature>
<comment type="similarity">
    <text evidence="2">Belongs to the autoinducer-2 exporter (AI-2E) (TC 2.A.86) family.</text>
</comment>
<feature type="transmembrane region" description="Helical" evidence="9">
    <location>
        <begin position="363"/>
        <end position="387"/>
    </location>
</feature>
<keyword evidence="6 9" id="KW-1133">Transmembrane helix</keyword>